<keyword evidence="2" id="KW-1185">Reference proteome</keyword>
<proteinExistence type="predicted"/>
<dbReference type="Gene3D" id="2.60.40.1730">
    <property type="entry name" value="tricorn interacting facor f3 domain"/>
    <property type="match status" value="1"/>
</dbReference>
<gene>
    <name evidence="1" type="ORF">LSAA_3404</name>
</gene>
<accession>A0A7R8CJ71</accession>
<sequence>MSLQLLYIPCLNFNSVIPLHLPKKPVAFKAPLRIQRQHVALLENIKCNDTVQIMGKPITEFHPIHILFTMILYLHPDMNGTTFEGRVSISIDVRAPRDFLVTHINFLNITSTELISDDNGEKVSLESSFEYKPNEFWGCQNE</sequence>
<dbReference type="AlphaFoldDB" id="A0A7R8CJ71"/>
<organism evidence="1 2">
    <name type="scientific">Lepeophtheirus salmonis</name>
    <name type="common">Salmon louse</name>
    <name type="synonym">Caligus salmonis</name>
    <dbReference type="NCBI Taxonomy" id="72036"/>
    <lineage>
        <taxon>Eukaryota</taxon>
        <taxon>Metazoa</taxon>
        <taxon>Ecdysozoa</taxon>
        <taxon>Arthropoda</taxon>
        <taxon>Crustacea</taxon>
        <taxon>Multicrustacea</taxon>
        <taxon>Hexanauplia</taxon>
        <taxon>Copepoda</taxon>
        <taxon>Siphonostomatoida</taxon>
        <taxon>Caligidae</taxon>
        <taxon>Lepeophtheirus</taxon>
    </lineage>
</organism>
<reference evidence="1" key="1">
    <citation type="submission" date="2021-02" db="EMBL/GenBank/DDBJ databases">
        <authorList>
            <person name="Bekaert M."/>
        </authorList>
    </citation>
    <scope>NUCLEOTIDE SEQUENCE</scope>
    <source>
        <strain evidence="1">IoA-00</strain>
    </source>
</reference>
<evidence type="ECO:0000313" key="2">
    <source>
        <dbReference type="Proteomes" id="UP000675881"/>
    </source>
</evidence>
<dbReference type="InterPro" id="IPR042097">
    <property type="entry name" value="Aminopeptidase_N-like_N_sf"/>
</dbReference>
<dbReference type="SUPFAM" id="SSF63737">
    <property type="entry name" value="Leukotriene A4 hydrolase N-terminal domain"/>
    <property type="match status" value="1"/>
</dbReference>
<protein>
    <submittedName>
        <fullName evidence="1">(salmon louse) hypothetical protein</fullName>
    </submittedName>
</protein>
<name>A0A7R8CJ71_LEPSM</name>
<dbReference type="EMBL" id="HG994590">
    <property type="protein sequence ID" value="CAF2802824.1"/>
    <property type="molecule type" value="Genomic_DNA"/>
</dbReference>
<evidence type="ECO:0000313" key="1">
    <source>
        <dbReference type="EMBL" id="CAF2802824.1"/>
    </source>
</evidence>
<dbReference type="Proteomes" id="UP000675881">
    <property type="component" value="Chromosome 11"/>
</dbReference>